<keyword evidence="4" id="KW-1133">Transmembrane helix</keyword>
<evidence type="ECO:0000256" key="6">
    <source>
        <dbReference type="SAM" id="MobiDB-lite"/>
    </source>
</evidence>
<dbReference type="AlphaFoldDB" id="A0A0G9MZ60"/>
<evidence type="ECO:0000256" key="2">
    <source>
        <dbReference type="ARBA" id="ARBA00010265"/>
    </source>
</evidence>
<dbReference type="InterPro" id="IPR005498">
    <property type="entry name" value="T4SS_VirB10/TraB/TrbI"/>
</dbReference>
<accession>A0A0G9MZ60</accession>
<evidence type="ECO:0000256" key="1">
    <source>
        <dbReference type="ARBA" id="ARBA00004167"/>
    </source>
</evidence>
<evidence type="ECO:0000256" key="5">
    <source>
        <dbReference type="ARBA" id="ARBA00023136"/>
    </source>
</evidence>
<dbReference type="Pfam" id="PF03743">
    <property type="entry name" value="TrbI"/>
    <property type="match status" value="1"/>
</dbReference>
<feature type="region of interest" description="Disordered" evidence="6">
    <location>
        <begin position="1"/>
        <end position="26"/>
    </location>
</feature>
<dbReference type="Proteomes" id="UP000053464">
    <property type="component" value="Unassembled WGS sequence"/>
</dbReference>
<dbReference type="InterPro" id="IPR042217">
    <property type="entry name" value="T4SS_VirB10/TrbI"/>
</dbReference>
<protein>
    <submittedName>
        <fullName evidence="7">Type IV secretion system protein B10</fullName>
    </submittedName>
</protein>
<dbReference type="Gene3D" id="2.40.128.260">
    <property type="entry name" value="Type IV secretion system, VirB10/TraB/TrbI"/>
    <property type="match status" value="1"/>
</dbReference>
<sequence>MPTPPSSDRGFERAFDPAPTAPDTGNRISAVRLANPSFTVPQGTIIPAVLETAFDSTRQGRVRALVQRNVYSFDGTRVLIPRGSRLFGEYGAGIAPGERRAEINWTRLMRPDGATIALDSPAADPLGRAGVEGEVNSRFLARFGNALLQTVLDIGAGLATRSSSDGVIVALPGSTQNISGNANQPRPVLVIDHGTSVSVYVARDLDFSSVDR</sequence>
<organism evidence="7 8">
    <name type="scientific">Aurantiacibacter luteus</name>
    <dbReference type="NCBI Taxonomy" id="1581420"/>
    <lineage>
        <taxon>Bacteria</taxon>
        <taxon>Pseudomonadati</taxon>
        <taxon>Pseudomonadota</taxon>
        <taxon>Alphaproteobacteria</taxon>
        <taxon>Sphingomonadales</taxon>
        <taxon>Erythrobacteraceae</taxon>
        <taxon>Aurantiacibacter</taxon>
    </lineage>
</organism>
<gene>
    <name evidence="7" type="ORF">AAW00_02115</name>
</gene>
<dbReference type="STRING" id="1581420.AAW00_02115"/>
<keyword evidence="5" id="KW-0472">Membrane</keyword>
<dbReference type="EMBL" id="LBHB01000001">
    <property type="protein sequence ID" value="KLE36036.1"/>
    <property type="molecule type" value="Genomic_DNA"/>
</dbReference>
<keyword evidence="8" id="KW-1185">Reference proteome</keyword>
<evidence type="ECO:0000313" key="8">
    <source>
        <dbReference type="Proteomes" id="UP000053464"/>
    </source>
</evidence>
<evidence type="ECO:0000313" key="7">
    <source>
        <dbReference type="EMBL" id="KLE36036.1"/>
    </source>
</evidence>
<dbReference type="PATRIC" id="fig|1581420.6.peg.424"/>
<comment type="similarity">
    <text evidence="2">Belongs to the TrbI/VirB10 family.</text>
</comment>
<dbReference type="GO" id="GO:0016020">
    <property type="term" value="C:membrane"/>
    <property type="evidence" value="ECO:0007669"/>
    <property type="project" value="UniProtKB-SubCell"/>
</dbReference>
<keyword evidence="3" id="KW-0812">Transmembrane</keyword>
<comment type="caution">
    <text evidence="7">The sequence shown here is derived from an EMBL/GenBank/DDBJ whole genome shotgun (WGS) entry which is preliminary data.</text>
</comment>
<comment type="subcellular location">
    <subcellularLocation>
        <location evidence="1">Membrane</location>
        <topology evidence="1">Single-pass membrane protein</topology>
    </subcellularLocation>
</comment>
<proteinExistence type="inferred from homology"/>
<evidence type="ECO:0000256" key="4">
    <source>
        <dbReference type="ARBA" id="ARBA00022989"/>
    </source>
</evidence>
<name>A0A0G9MZ60_9SPHN</name>
<reference evidence="7 8" key="1">
    <citation type="submission" date="2015-04" db="EMBL/GenBank/DDBJ databases">
        <title>The draft genome sequence of Erythrobacter luteus KA37.</title>
        <authorList>
            <person name="Zhuang L."/>
            <person name="Liu Y."/>
            <person name="Shao Z."/>
        </authorList>
    </citation>
    <scope>NUCLEOTIDE SEQUENCE [LARGE SCALE GENOMIC DNA]</scope>
    <source>
        <strain evidence="7 8">KA37</strain>
    </source>
</reference>
<evidence type="ECO:0000256" key="3">
    <source>
        <dbReference type="ARBA" id="ARBA00022692"/>
    </source>
</evidence>
<dbReference type="CDD" id="cd16429">
    <property type="entry name" value="VirB10"/>
    <property type="match status" value="1"/>
</dbReference>